<evidence type="ECO:0000256" key="1">
    <source>
        <dbReference type="ARBA" id="ARBA00004141"/>
    </source>
</evidence>
<feature type="transmembrane region" description="Helical" evidence="6">
    <location>
        <begin position="222"/>
        <end position="245"/>
    </location>
</feature>
<dbReference type="PANTHER" id="PTHR32322:SF2">
    <property type="entry name" value="EAMA DOMAIN-CONTAINING PROTEIN"/>
    <property type="match status" value="1"/>
</dbReference>
<dbReference type="PANTHER" id="PTHR32322">
    <property type="entry name" value="INNER MEMBRANE TRANSPORTER"/>
    <property type="match status" value="1"/>
</dbReference>
<comment type="caution">
    <text evidence="8">The sequence shown here is derived from an EMBL/GenBank/DDBJ whole genome shotgun (WGS) entry which is preliminary data.</text>
</comment>
<dbReference type="Proteomes" id="UP000271590">
    <property type="component" value="Unassembled WGS sequence"/>
</dbReference>
<keyword evidence="4 6" id="KW-1133">Transmembrane helix</keyword>
<keyword evidence="3 6" id="KW-0812">Transmembrane</keyword>
<gene>
    <name evidence="8" type="ORF">EH244_04995</name>
</gene>
<feature type="domain" description="EamA" evidence="7">
    <location>
        <begin position="12"/>
        <end position="143"/>
    </location>
</feature>
<evidence type="ECO:0000256" key="3">
    <source>
        <dbReference type="ARBA" id="ARBA00022692"/>
    </source>
</evidence>
<feature type="transmembrane region" description="Helical" evidence="6">
    <location>
        <begin position="129"/>
        <end position="146"/>
    </location>
</feature>
<dbReference type="Pfam" id="PF00892">
    <property type="entry name" value="EamA"/>
    <property type="match status" value="2"/>
</dbReference>
<feature type="transmembrane region" description="Helical" evidence="6">
    <location>
        <begin position="43"/>
        <end position="61"/>
    </location>
</feature>
<feature type="transmembrane region" description="Helical" evidence="6">
    <location>
        <begin position="73"/>
        <end position="93"/>
    </location>
</feature>
<dbReference type="RefSeq" id="WP_124957332.1">
    <property type="nucleotide sequence ID" value="NZ_CBFHCE010000251.1"/>
</dbReference>
<evidence type="ECO:0000313" key="9">
    <source>
        <dbReference type="Proteomes" id="UP000271590"/>
    </source>
</evidence>
<evidence type="ECO:0000256" key="4">
    <source>
        <dbReference type="ARBA" id="ARBA00022989"/>
    </source>
</evidence>
<sequence>MQIQQRLTPSTVFLLTVPPLLWASNAVVGRLVRDLVSPLTLNFVRWIIAFVLLLPLAWPVLRRGSPMWAHWKRYSVLGLLGIGCYNAFQYLALQTSAPINVTLVGSSLPLWMLAVGAIFFGARVGGREIGGSLLSMLGVLLVLSRGEWRQLLALRLVPGDLYMILGTIAWAFYSWFLARTREPQGVRQDWAAFLMAQLVFGLAWSGLFAAGEWTLTDARMELGWPLLAALAFIGIGPAVVAYRCWGSGVQHAGPQAASFFMNLTPLFAALLSAAFLREPPHWYHGAAFALIVGGIVVSSRRP</sequence>
<proteinExistence type="inferred from homology"/>
<feature type="transmembrane region" description="Helical" evidence="6">
    <location>
        <begin position="99"/>
        <end position="122"/>
    </location>
</feature>
<feature type="transmembrane region" description="Helical" evidence="6">
    <location>
        <begin position="12"/>
        <end position="31"/>
    </location>
</feature>
<dbReference type="InterPro" id="IPR000620">
    <property type="entry name" value="EamA_dom"/>
</dbReference>
<feature type="transmembrane region" description="Helical" evidence="6">
    <location>
        <begin position="161"/>
        <end position="178"/>
    </location>
</feature>
<dbReference type="GO" id="GO:0016020">
    <property type="term" value="C:membrane"/>
    <property type="evidence" value="ECO:0007669"/>
    <property type="project" value="UniProtKB-SubCell"/>
</dbReference>
<protein>
    <submittedName>
        <fullName evidence="8">DMT family transporter</fullName>
    </submittedName>
</protein>
<dbReference type="SUPFAM" id="SSF103481">
    <property type="entry name" value="Multidrug resistance efflux transporter EmrE"/>
    <property type="match status" value="2"/>
</dbReference>
<name>A0A3P3EYU5_9BURK</name>
<feature type="transmembrane region" description="Helical" evidence="6">
    <location>
        <begin position="282"/>
        <end position="299"/>
    </location>
</feature>
<keyword evidence="5 6" id="KW-0472">Membrane</keyword>
<evidence type="ECO:0000313" key="8">
    <source>
        <dbReference type="EMBL" id="RRH91580.1"/>
    </source>
</evidence>
<accession>A0A3P3EYU5</accession>
<organism evidence="8 9">
    <name type="scientific">Variovorax beijingensis</name>
    <dbReference type="NCBI Taxonomy" id="2496117"/>
    <lineage>
        <taxon>Bacteria</taxon>
        <taxon>Pseudomonadati</taxon>
        <taxon>Pseudomonadota</taxon>
        <taxon>Betaproteobacteria</taxon>
        <taxon>Burkholderiales</taxon>
        <taxon>Comamonadaceae</taxon>
        <taxon>Variovorax</taxon>
    </lineage>
</organism>
<dbReference type="InterPro" id="IPR050638">
    <property type="entry name" value="AA-Vitamin_Transporters"/>
</dbReference>
<evidence type="ECO:0000259" key="7">
    <source>
        <dbReference type="Pfam" id="PF00892"/>
    </source>
</evidence>
<dbReference type="InterPro" id="IPR037185">
    <property type="entry name" value="EmrE-like"/>
</dbReference>
<evidence type="ECO:0000256" key="5">
    <source>
        <dbReference type="ARBA" id="ARBA00023136"/>
    </source>
</evidence>
<reference evidence="8 9" key="1">
    <citation type="submission" date="2018-11" db="EMBL/GenBank/DDBJ databases">
        <title>The genome of Variovorax sp T529.</title>
        <authorList>
            <person name="Gao J."/>
        </authorList>
    </citation>
    <scope>NUCLEOTIDE SEQUENCE [LARGE SCALE GENOMIC DNA]</scope>
    <source>
        <strain evidence="8 9">T529</strain>
    </source>
</reference>
<feature type="transmembrane region" description="Helical" evidence="6">
    <location>
        <begin position="190"/>
        <end position="210"/>
    </location>
</feature>
<evidence type="ECO:0000256" key="2">
    <source>
        <dbReference type="ARBA" id="ARBA00007362"/>
    </source>
</evidence>
<comment type="similarity">
    <text evidence="2">Belongs to the EamA transporter family.</text>
</comment>
<feature type="transmembrane region" description="Helical" evidence="6">
    <location>
        <begin position="257"/>
        <end position="276"/>
    </location>
</feature>
<feature type="domain" description="EamA" evidence="7">
    <location>
        <begin position="158"/>
        <end position="299"/>
    </location>
</feature>
<dbReference type="AlphaFoldDB" id="A0A3P3EYU5"/>
<evidence type="ECO:0000256" key="6">
    <source>
        <dbReference type="SAM" id="Phobius"/>
    </source>
</evidence>
<dbReference type="EMBL" id="RQXU01000002">
    <property type="protein sequence ID" value="RRH91580.1"/>
    <property type="molecule type" value="Genomic_DNA"/>
</dbReference>
<comment type="subcellular location">
    <subcellularLocation>
        <location evidence="1">Membrane</location>
        <topology evidence="1">Multi-pass membrane protein</topology>
    </subcellularLocation>
</comment>